<dbReference type="PANTHER" id="PTHR11264:SF0">
    <property type="entry name" value="URACIL-DNA GLYCOSYLASE"/>
    <property type="match status" value="1"/>
</dbReference>
<dbReference type="GO" id="GO:0097510">
    <property type="term" value="P:base-excision repair, AP site formation via deaminated base removal"/>
    <property type="evidence" value="ECO:0007669"/>
    <property type="project" value="TreeGrafter"/>
</dbReference>
<dbReference type="InterPro" id="IPR005122">
    <property type="entry name" value="Uracil-DNA_glycosylase-like"/>
</dbReference>
<dbReference type="AlphaFoldDB" id="A0A7W8D005"/>
<keyword evidence="14" id="KW-1185">Reference proteome</keyword>
<dbReference type="InterPro" id="IPR018085">
    <property type="entry name" value="Ura-DNA_Glyclase_AS"/>
</dbReference>
<dbReference type="NCBIfam" id="NF003588">
    <property type="entry name" value="PRK05254.1-1"/>
    <property type="match status" value="1"/>
</dbReference>
<dbReference type="SUPFAM" id="SSF52141">
    <property type="entry name" value="Uracil-DNA glycosylase-like"/>
    <property type="match status" value="1"/>
</dbReference>
<evidence type="ECO:0000256" key="8">
    <source>
        <dbReference type="ARBA" id="ARBA00023204"/>
    </source>
</evidence>
<dbReference type="NCBIfam" id="NF003592">
    <property type="entry name" value="PRK05254.1-5"/>
    <property type="match status" value="1"/>
</dbReference>
<comment type="function">
    <text evidence="2 9 11">Excises uracil residues from the DNA which can arise as a result of misincorporation of dUMP residues by DNA polymerase or due to deamination of cytosine.</text>
</comment>
<name>A0A7W8D005_9FIRM</name>
<keyword evidence="8 9" id="KW-0234">DNA repair</keyword>
<comment type="subcellular location">
    <subcellularLocation>
        <location evidence="9">Cytoplasm</location>
    </subcellularLocation>
</comment>
<dbReference type="PROSITE" id="PS00130">
    <property type="entry name" value="U_DNA_GLYCOSYLASE"/>
    <property type="match status" value="1"/>
</dbReference>
<organism evidence="13 14">
    <name type="scientific">Catenisphaera adipataccumulans</name>
    <dbReference type="NCBI Taxonomy" id="700500"/>
    <lineage>
        <taxon>Bacteria</taxon>
        <taxon>Bacillati</taxon>
        <taxon>Bacillota</taxon>
        <taxon>Erysipelotrichia</taxon>
        <taxon>Erysipelotrichales</taxon>
        <taxon>Erysipelotrichaceae</taxon>
        <taxon>Catenisphaera</taxon>
    </lineage>
</organism>
<keyword evidence="9" id="KW-0963">Cytoplasm</keyword>
<evidence type="ECO:0000259" key="12">
    <source>
        <dbReference type="SMART" id="SM00986"/>
    </source>
</evidence>
<evidence type="ECO:0000256" key="6">
    <source>
        <dbReference type="ARBA" id="ARBA00022763"/>
    </source>
</evidence>
<dbReference type="InterPro" id="IPR002043">
    <property type="entry name" value="UDG_fam1"/>
</dbReference>
<dbReference type="GO" id="GO:0005737">
    <property type="term" value="C:cytoplasm"/>
    <property type="evidence" value="ECO:0007669"/>
    <property type="project" value="UniProtKB-SubCell"/>
</dbReference>
<proteinExistence type="inferred from homology"/>
<evidence type="ECO:0000256" key="7">
    <source>
        <dbReference type="ARBA" id="ARBA00022801"/>
    </source>
</evidence>
<evidence type="ECO:0000256" key="4">
    <source>
        <dbReference type="ARBA" id="ARBA00012030"/>
    </source>
</evidence>
<feature type="active site" description="Proton acceptor" evidence="9 10">
    <location>
        <position position="63"/>
    </location>
</feature>
<dbReference type="InterPro" id="IPR036895">
    <property type="entry name" value="Uracil-DNA_glycosylase-like_sf"/>
</dbReference>
<evidence type="ECO:0000256" key="11">
    <source>
        <dbReference type="RuleBase" id="RU003780"/>
    </source>
</evidence>
<keyword evidence="6 9" id="KW-0227">DNA damage</keyword>
<dbReference type="SMART" id="SM00986">
    <property type="entry name" value="UDG"/>
    <property type="match status" value="1"/>
</dbReference>
<dbReference type="HAMAP" id="MF_00148">
    <property type="entry name" value="UDG"/>
    <property type="match status" value="1"/>
</dbReference>
<comment type="catalytic activity">
    <reaction evidence="1 9 11">
        <text>Hydrolyzes single-stranded DNA or mismatched double-stranded DNA and polynucleotides, releasing free uracil.</text>
        <dbReference type="EC" id="3.2.2.27"/>
    </reaction>
</comment>
<evidence type="ECO:0000256" key="5">
    <source>
        <dbReference type="ARBA" id="ARBA00018429"/>
    </source>
</evidence>
<dbReference type="NCBIfam" id="TIGR00628">
    <property type="entry name" value="ung"/>
    <property type="match status" value="1"/>
</dbReference>
<feature type="domain" description="Uracil-DNA glycosylase-like" evidence="12">
    <location>
        <begin position="48"/>
        <end position="208"/>
    </location>
</feature>
<dbReference type="Pfam" id="PF03167">
    <property type="entry name" value="UDG"/>
    <property type="match status" value="1"/>
</dbReference>
<dbReference type="PANTHER" id="PTHR11264">
    <property type="entry name" value="URACIL-DNA GLYCOSYLASE"/>
    <property type="match status" value="1"/>
</dbReference>
<dbReference type="NCBIfam" id="NF003591">
    <property type="entry name" value="PRK05254.1-4"/>
    <property type="match status" value="1"/>
</dbReference>
<dbReference type="CDD" id="cd10027">
    <property type="entry name" value="UDG-F1-like"/>
    <property type="match status" value="1"/>
</dbReference>
<evidence type="ECO:0000313" key="14">
    <source>
        <dbReference type="Proteomes" id="UP000539953"/>
    </source>
</evidence>
<dbReference type="EC" id="3.2.2.27" evidence="4 9"/>
<gene>
    <name evidence="9" type="primary">ung</name>
    <name evidence="13" type="ORF">HNQ47_001521</name>
</gene>
<comment type="caution">
    <text evidence="13">The sequence shown here is derived from an EMBL/GenBank/DDBJ whole genome shotgun (WGS) entry which is preliminary data.</text>
</comment>
<dbReference type="FunFam" id="3.40.470.10:FF:000001">
    <property type="entry name" value="Uracil-DNA glycosylase"/>
    <property type="match status" value="1"/>
</dbReference>
<dbReference type="SMART" id="SM00987">
    <property type="entry name" value="UreE_C"/>
    <property type="match status" value="1"/>
</dbReference>
<dbReference type="Proteomes" id="UP000539953">
    <property type="component" value="Unassembled WGS sequence"/>
</dbReference>
<dbReference type="RefSeq" id="WP_183328790.1">
    <property type="nucleotide sequence ID" value="NZ_JACHHK010000005.1"/>
</dbReference>
<dbReference type="EMBL" id="JACHHK010000005">
    <property type="protein sequence ID" value="MBB5183499.1"/>
    <property type="molecule type" value="Genomic_DNA"/>
</dbReference>
<dbReference type="Gene3D" id="3.40.470.10">
    <property type="entry name" value="Uracil-DNA glycosylase-like domain"/>
    <property type="match status" value="1"/>
</dbReference>
<comment type="similarity">
    <text evidence="3 9 11">Belongs to the uracil-DNA glycosylase (UDG) superfamily. UNG family.</text>
</comment>
<dbReference type="GO" id="GO:0004844">
    <property type="term" value="F:uracil DNA N-glycosylase activity"/>
    <property type="evidence" value="ECO:0007669"/>
    <property type="project" value="UniProtKB-UniRule"/>
</dbReference>
<protein>
    <recommendedName>
        <fullName evidence="5 9">Uracil-DNA glycosylase</fullName>
        <shortName evidence="9">UDG</shortName>
        <ecNumber evidence="4 9">3.2.2.27</ecNumber>
    </recommendedName>
</protein>
<evidence type="ECO:0000313" key="13">
    <source>
        <dbReference type="EMBL" id="MBB5183499.1"/>
    </source>
</evidence>
<evidence type="ECO:0000256" key="1">
    <source>
        <dbReference type="ARBA" id="ARBA00001400"/>
    </source>
</evidence>
<evidence type="ECO:0000256" key="9">
    <source>
        <dbReference type="HAMAP-Rule" id="MF_00148"/>
    </source>
</evidence>
<evidence type="ECO:0000256" key="10">
    <source>
        <dbReference type="PROSITE-ProRule" id="PRU10072"/>
    </source>
</evidence>
<keyword evidence="7 9" id="KW-0378">Hydrolase</keyword>
<evidence type="ECO:0000256" key="3">
    <source>
        <dbReference type="ARBA" id="ARBA00008184"/>
    </source>
</evidence>
<reference evidence="13 14" key="1">
    <citation type="submission" date="2020-08" db="EMBL/GenBank/DDBJ databases">
        <title>Genomic Encyclopedia of Type Strains, Phase IV (KMG-IV): sequencing the most valuable type-strain genomes for metagenomic binning, comparative biology and taxonomic classification.</title>
        <authorList>
            <person name="Goeker M."/>
        </authorList>
    </citation>
    <scope>NUCLEOTIDE SEQUENCE [LARGE SCALE GENOMIC DNA]</scope>
    <source>
        <strain evidence="13 14">DSM 25799</strain>
    </source>
</reference>
<accession>A0A7W8D005</accession>
<evidence type="ECO:0000256" key="2">
    <source>
        <dbReference type="ARBA" id="ARBA00002631"/>
    </source>
</evidence>
<keyword evidence="13" id="KW-0326">Glycosidase</keyword>
<dbReference type="NCBIfam" id="NF003589">
    <property type="entry name" value="PRK05254.1-2"/>
    <property type="match status" value="1"/>
</dbReference>
<sequence length="222" mass="25306">MHLNNDWDALWQEEQDKPYMQQIHAFLNEAYQTKHIYPARDHIFNALQTTSLADTKVVILGQDPYHGQGQAQGFAFSVPADFPLPPSLQNIYKELEMEYHISLHRNGDLTDWARQGVLLLNTILTVEEGKPLSHANLGWQTFTDRVLAQINKKEDPVVFLLWGAKAKAAMKLLDNPNHLILTCPHPSPLSAHRGFFGCNHFKSTNLFLPRHGKAPINWVEPN</sequence>